<dbReference type="InterPro" id="IPR011051">
    <property type="entry name" value="RmlC_Cupin_sf"/>
</dbReference>
<comment type="caution">
    <text evidence="1">The sequence shown here is derived from an EMBL/GenBank/DDBJ whole genome shotgun (WGS) entry which is preliminary data.</text>
</comment>
<keyword evidence="2" id="KW-1185">Reference proteome</keyword>
<evidence type="ECO:0008006" key="3">
    <source>
        <dbReference type="Google" id="ProtNLM"/>
    </source>
</evidence>
<protein>
    <recommendedName>
        <fullName evidence="3">Quercetin dioxygenase-like cupin family protein</fullName>
    </recommendedName>
</protein>
<evidence type="ECO:0000313" key="2">
    <source>
        <dbReference type="Proteomes" id="UP001500665"/>
    </source>
</evidence>
<reference evidence="2" key="1">
    <citation type="journal article" date="2019" name="Int. J. Syst. Evol. Microbiol.">
        <title>The Global Catalogue of Microorganisms (GCM) 10K type strain sequencing project: providing services to taxonomists for standard genome sequencing and annotation.</title>
        <authorList>
            <consortium name="The Broad Institute Genomics Platform"/>
            <consortium name="The Broad Institute Genome Sequencing Center for Infectious Disease"/>
            <person name="Wu L."/>
            <person name="Ma J."/>
        </authorList>
    </citation>
    <scope>NUCLEOTIDE SEQUENCE [LARGE SCALE GENOMIC DNA]</scope>
    <source>
        <strain evidence="2">JCM 10696</strain>
    </source>
</reference>
<sequence>MSIFVTDTTAWEPRDGDVPHIQRLLRGEGLTLIRLSFREGQVLDEHRAPGPILISGVSGAIDLDVITGSQTTRHLLEPGTTLHLDTGVLHRLTARADSVVHLTLHRAAAPKPADPT</sequence>
<proteinExistence type="predicted"/>
<dbReference type="RefSeq" id="WP_344243023.1">
    <property type="nucleotide sequence ID" value="NZ_BAAAHH010000020.1"/>
</dbReference>
<gene>
    <name evidence="1" type="ORF">GCM10009550_46460</name>
</gene>
<dbReference type="EMBL" id="BAAAHH010000020">
    <property type="protein sequence ID" value="GAA0958205.1"/>
    <property type="molecule type" value="Genomic_DNA"/>
</dbReference>
<dbReference type="Proteomes" id="UP001500665">
    <property type="component" value="Unassembled WGS sequence"/>
</dbReference>
<accession>A0ABP4BZN2</accession>
<dbReference type="Gene3D" id="2.60.120.10">
    <property type="entry name" value="Jelly Rolls"/>
    <property type="match status" value="1"/>
</dbReference>
<evidence type="ECO:0000313" key="1">
    <source>
        <dbReference type="EMBL" id="GAA0958205.1"/>
    </source>
</evidence>
<organism evidence="1 2">
    <name type="scientific">Actinocorallia libanotica</name>
    <dbReference type="NCBI Taxonomy" id="46162"/>
    <lineage>
        <taxon>Bacteria</taxon>
        <taxon>Bacillati</taxon>
        <taxon>Actinomycetota</taxon>
        <taxon>Actinomycetes</taxon>
        <taxon>Streptosporangiales</taxon>
        <taxon>Thermomonosporaceae</taxon>
        <taxon>Actinocorallia</taxon>
    </lineage>
</organism>
<name>A0ABP4BZN2_9ACTN</name>
<dbReference type="InterPro" id="IPR014710">
    <property type="entry name" value="RmlC-like_jellyroll"/>
</dbReference>
<dbReference type="SUPFAM" id="SSF51182">
    <property type="entry name" value="RmlC-like cupins"/>
    <property type="match status" value="1"/>
</dbReference>